<feature type="region of interest" description="Disordered" evidence="1">
    <location>
        <begin position="18"/>
        <end position="73"/>
    </location>
</feature>
<name>A0A1H0XNH7_9EURY</name>
<reference evidence="2 5" key="3">
    <citation type="submission" date="2018-07" db="EMBL/GenBank/DDBJ databases">
        <title>Genome sequence of extremly halophilic archaeon Halopelagius longus strain BC12-B1.</title>
        <authorList>
            <person name="Zhang X."/>
        </authorList>
    </citation>
    <scope>NUCLEOTIDE SEQUENCE [LARGE SCALE GENOMIC DNA]</scope>
    <source>
        <strain evidence="2 5">BC12-B1</strain>
    </source>
</reference>
<dbReference type="Proteomes" id="UP000199289">
    <property type="component" value="Unassembled WGS sequence"/>
</dbReference>
<evidence type="ECO:0000313" key="5">
    <source>
        <dbReference type="Proteomes" id="UP000255421"/>
    </source>
</evidence>
<evidence type="ECO:0000313" key="4">
    <source>
        <dbReference type="Proteomes" id="UP000199289"/>
    </source>
</evidence>
<dbReference type="Proteomes" id="UP000255421">
    <property type="component" value="Unassembled WGS sequence"/>
</dbReference>
<dbReference type="PROSITE" id="PS51257">
    <property type="entry name" value="PROKAR_LIPOPROTEIN"/>
    <property type="match status" value="1"/>
</dbReference>
<dbReference type="EMBL" id="QQST01000001">
    <property type="protein sequence ID" value="RDI71962.1"/>
    <property type="molecule type" value="Genomic_DNA"/>
</dbReference>
<reference evidence="3" key="2">
    <citation type="submission" date="2016-10" db="EMBL/GenBank/DDBJ databases">
        <authorList>
            <person name="de Groot N.N."/>
        </authorList>
    </citation>
    <scope>NUCLEOTIDE SEQUENCE [LARGE SCALE GENOMIC DNA]</scope>
    <source>
        <strain evidence="3">CGMCC 1.12397</strain>
    </source>
</reference>
<sequence>MNRRTYLSMASGVFLAGCSSSEPEAATSASRTPSEETDTPTPESVATDSPTPAGEETETKTETQSETPDDVERTLDRAANDLDKAVGRYVDAAGPNRGFHDLNATDGFSFEENAGPLYDARSRFNDIGSDATGAQRERLSRLREVYWFLWWAGKTHQHLSRAFYRQGETTDRFYGGEYDRVGSQVELVTEAAGAAKETVSNIKEQSRSDSLDAIDDLEPADYDTKVERLETEISQFDRFAEIVRTLSDEVGKLQRGFEQYRDEEYDDASGTFYGLSGDFEDLHETIVEIDAVEAVETPLDEFACITDALSHGCDVLDEAATAGGHGNPEKQEVAEDNAKAEFESCSVVTERMPMVQEFFDSLPEKRS</sequence>
<dbReference type="AlphaFoldDB" id="A0A1H0XNH7"/>
<evidence type="ECO:0000313" key="3">
    <source>
        <dbReference type="EMBL" id="SDQ04464.1"/>
    </source>
</evidence>
<keyword evidence="5" id="KW-1185">Reference proteome</keyword>
<evidence type="ECO:0000313" key="2">
    <source>
        <dbReference type="EMBL" id="RDI71962.1"/>
    </source>
</evidence>
<feature type="compositionally biased region" description="Low complexity" evidence="1">
    <location>
        <begin position="19"/>
        <end position="32"/>
    </location>
</feature>
<organism evidence="3 4">
    <name type="scientific">Halopelagius longus</name>
    <dbReference type="NCBI Taxonomy" id="1236180"/>
    <lineage>
        <taxon>Archaea</taxon>
        <taxon>Methanobacteriati</taxon>
        <taxon>Methanobacteriota</taxon>
        <taxon>Stenosarchaea group</taxon>
        <taxon>Halobacteria</taxon>
        <taxon>Halobacteriales</taxon>
        <taxon>Haloferacaceae</taxon>
    </lineage>
</organism>
<accession>A0A1H0XNH7</accession>
<evidence type="ECO:0000256" key="1">
    <source>
        <dbReference type="SAM" id="MobiDB-lite"/>
    </source>
</evidence>
<reference evidence="4" key="1">
    <citation type="submission" date="2016-10" db="EMBL/GenBank/DDBJ databases">
        <authorList>
            <person name="Varghese N."/>
            <person name="Submissions S."/>
        </authorList>
    </citation>
    <scope>NUCLEOTIDE SEQUENCE [LARGE SCALE GENOMIC DNA]</scope>
    <source>
        <strain evidence="4">CGMCC 1.12397</strain>
    </source>
</reference>
<proteinExistence type="predicted"/>
<dbReference type="EMBL" id="FNKQ01000001">
    <property type="protein sequence ID" value="SDQ04464.1"/>
    <property type="molecule type" value="Genomic_DNA"/>
</dbReference>
<gene>
    <name evidence="2" type="ORF">DWB78_09640</name>
    <name evidence="3" type="ORF">SAMN05216278_0032</name>
</gene>
<protein>
    <submittedName>
        <fullName evidence="3">Uncharacterized protein</fullName>
    </submittedName>
</protein>